<gene>
    <name evidence="1" type="primary">pim1</name>
    <name evidence="1" type="ORF">SNAT2548_LOCUS27497</name>
</gene>
<keyword evidence="2" id="KW-1185">Reference proteome</keyword>
<sequence length="212" mass="23826">MPVVRDTYNGRTVLEGMLLPQGLEGADMEHVALMEFPDAGSAEAFLHLPEMTDLQKATVEMFETMQLQPRRTWELRWAALKLLARRRLGREPPPQLRSFSKGWNRLLAQQVAQQPAASLAALHFISLGSMDFSRARQAAAEALCEVWRCGGRLQYIASNEREAGCVELLVTRWRSPGQLLRYLRTQALDADVGEDELASAAIEHILICPQPF</sequence>
<accession>A0A812SU05</accession>
<dbReference type="Proteomes" id="UP000604046">
    <property type="component" value="Unassembled WGS sequence"/>
</dbReference>
<reference evidence="1" key="1">
    <citation type="submission" date="2021-02" db="EMBL/GenBank/DDBJ databases">
        <authorList>
            <person name="Dougan E. K."/>
            <person name="Rhodes N."/>
            <person name="Thang M."/>
            <person name="Chan C."/>
        </authorList>
    </citation>
    <scope>NUCLEOTIDE SEQUENCE</scope>
</reference>
<dbReference type="EMBL" id="CAJNDS010002474">
    <property type="protein sequence ID" value="CAE7490400.1"/>
    <property type="molecule type" value="Genomic_DNA"/>
</dbReference>
<comment type="caution">
    <text evidence="1">The sequence shown here is derived from an EMBL/GenBank/DDBJ whole genome shotgun (WGS) entry which is preliminary data.</text>
</comment>
<name>A0A812SU05_9DINO</name>
<dbReference type="AlphaFoldDB" id="A0A812SU05"/>
<protein>
    <submittedName>
        <fullName evidence="1">Pim1 protein</fullName>
    </submittedName>
</protein>
<organism evidence="1 2">
    <name type="scientific">Symbiodinium natans</name>
    <dbReference type="NCBI Taxonomy" id="878477"/>
    <lineage>
        <taxon>Eukaryota</taxon>
        <taxon>Sar</taxon>
        <taxon>Alveolata</taxon>
        <taxon>Dinophyceae</taxon>
        <taxon>Suessiales</taxon>
        <taxon>Symbiodiniaceae</taxon>
        <taxon>Symbiodinium</taxon>
    </lineage>
</organism>
<evidence type="ECO:0000313" key="2">
    <source>
        <dbReference type="Proteomes" id="UP000604046"/>
    </source>
</evidence>
<evidence type="ECO:0000313" key="1">
    <source>
        <dbReference type="EMBL" id="CAE7490400.1"/>
    </source>
</evidence>
<proteinExistence type="predicted"/>